<accession>A0A2P5F0C7</accession>
<sequence>MERLIGLTVQSFHIPLEMEMKPLIFGERTEEVEEESPVLEVLIQTHVLTQSDSSSAIDEA</sequence>
<evidence type="ECO:0000313" key="1">
    <source>
        <dbReference type="EMBL" id="PON91240.1"/>
    </source>
</evidence>
<reference evidence="2" key="1">
    <citation type="submission" date="2016-06" db="EMBL/GenBank/DDBJ databases">
        <title>Parallel loss of symbiosis genes in relatives of nitrogen-fixing non-legume Parasponia.</title>
        <authorList>
            <person name="Van Velzen R."/>
            <person name="Holmer R."/>
            <person name="Bu F."/>
            <person name="Rutten L."/>
            <person name="Van Zeijl A."/>
            <person name="Liu W."/>
            <person name="Santuari L."/>
            <person name="Cao Q."/>
            <person name="Sharma T."/>
            <person name="Shen D."/>
            <person name="Roswanjaya Y."/>
            <person name="Wardhani T."/>
            <person name="Kalhor M.S."/>
            <person name="Jansen J."/>
            <person name="Van den Hoogen J."/>
            <person name="Gungor B."/>
            <person name="Hartog M."/>
            <person name="Hontelez J."/>
            <person name="Verver J."/>
            <person name="Yang W.-C."/>
            <person name="Schijlen E."/>
            <person name="Repin R."/>
            <person name="Schilthuizen M."/>
            <person name="Schranz E."/>
            <person name="Heidstra R."/>
            <person name="Miyata K."/>
            <person name="Fedorova E."/>
            <person name="Kohlen W."/>
            <person name="Bisseling T."/>
            <person name="Smit S."/>
            <person name="Geurts R."/>
        </authorList>
    </citation>
    <scope>NUCLEOTIDE SEQUENCE [LARGE SCALE GENOMIC DNA]</scope>
    <source>
        <strain evidence="2">cv. RG33-2</strain>
    </source>
</reference>
<protein>
    <submittedName>
        <fullName evidence="1">Uncharacterized protein</fullName>
    </submittedName>
</protein>
<organism evidence="1 2">
    <name type="scientific">Trema orientale</name>
    <name type="common">Charcoal tree</name>
    <name type="synonym">Celtis orientalis</name>
    <dbReference type="NCBI Taxonomy" id="63057"/>
    <lineage>
        <taxon>Eukaryota</taxon>
        <taxon>Viridiplantae</taxon>
        <taxon>Streptophyta</taxon>
        <taxon>Embryophyta</taxon>
        <taxon>Tracheophyta</taxon>
        <taxon>Spermatophyta</taxon>
        <taxon>Magnoliopsida</taxon>
        <taxon>eudicotyledons</taxon>
        <taxon>Gunneridae</taxon>
        <taxon>Pentapetalae</taxon>
        <taxon>rosids</taxon>
        <taxon>fabids</taxon>
        <taxon>Rosales</taxon>
        <taxon>Cannabaceae</taxon>
        <taxon>Trema</taxon>
    </lineage>
</organism>
<evidence type="ECO:0000313" key="2">
    <source>
        <dbReference type="Proteomes" id="UP000237000"/>
    </source>
</evidence>
<proteinExistence type="predicted"/>
<keyword evidence="2" id="KW-1185">Reference proteome</keyword>
<dbReference type="InParanoid" id="A0A2P5F0C7"/>
<dbReference type="AlphaFoldDB" id="A0A2P5F0C7"/>
<gene>
    <name evidence="1" type="ORF">TorRG33x02_130560</name>
</gene>
<dbReference type="EMBL" id="JXTC01000076">
    <property type="protein sequence ID" value="PON91240.1"/>
    <property type="molecule type" value="Genomic_DNA"/>
</dbReference>
<dbReference type="Proteomes" id="UP000237000">
    <property type="component" value="Unassembled WGS sequence"/>
</dbReference>
<name>A0A2P5F0C7_TREOI</name>
<comment type="caution">
    <text evidence="1">The sequence shown here is derived from an EMBL/GenBank/DDBJ whole genome shotgun (WGS) entry which is preliminary data.</text>
</comment>